<evidence type="ECO:0000256" key="1">
    <source>
        <dbReference type="ARBA" id="ARBA00001947"/>
    </source>
</evidence>
<evidence type="ECO:0000256" key="10">
    <source>
        <dbReference type="PIRNR" id="PIRNR010130"/>
    </source>
</evidence>
<comment type="similarity">
    <text evidence="2 10">Belongs to the PduL family.</text>
</comment>
<name>A0A0J6WTL6_9FIRM</name>
<evidence type="ECO:0000256" key="8">
    <source>
        <dbReference type="ARBA" id="ARBA00023315"/>
    </source>
</evidence>
<comment type="function">
    <text evidence="10">Involved in 1,2-propanediol (1,2-PD) degradation by catalyzing the conversion of propanoyl-CoA to propanoyl-phosphate.</text>
</comment>
<dbReference type="PANTHER" id="PTHR39453">
    <property type="entry name" value="PHOSPHATE PROPANOYLTRANSFERASE"/>
    <property type="match status" value="1"/>
</dbReference>
<protein>
    <recommendedName>
        <fullName evidence="4 10">Phosphate propanoyltransferase</fullName>
        <ecNumber evidence="3 10">2.3.1.222</ecNumber>
    </recommendedName>
</protein>
<dbReference type="AlphaFoldDB" id="A0A0J6WTL6"/>
<dbReference type="GO" id="GO:0016747">
    <property type="term" value="F:acyltransferase activity, transferring groups other than amino-acyl groups"/>
    <property type="evidence" value="ECO:0007669"/>
    <property type="project" value="InterPro"/>
</dbReference>
<evidence type="ECO:0000256" key="2">
    <source>
        <dbReference type="ARBA" id="ARBA00007342"/>
    </source>
</evidence>
<reference evidence="11 12" key="1">
    <citation type="submission" date="2015-06" db="EMBL/GenBank/DDBJ databases">
        <title>Draft genome sequence of beer spoilage bacterium Megasphaera cerevisiae type strain 20462.</title>
        <authorList>
            <person name="Kutumbaka K."/>
            <person name="Pasmowitz J."/>
            <person name="Mategko J."/>
            <person name="Reyes D."/>
            <person name="Friedrich A."/>
            <person name="Han S."/>
            <person name="Martens-Habbena W."/>
            <person name="Neal-McKinney J."/>
            <person name="Janagama H.K."/>
            <person name="Nadala C."/>
            <person name="Samadpour M."/>
        </authorList>
    </citation>
    <scope>NUCLEOTIDE SEQUENCE [LARGE SCALE GENOMIC DNA]</scope>
    <source>
        <strain evidence="11 12">DSM 20462</strain>
    </source>
</reference>
<gene>
    <name evidence="11" type="ORF">AB840_05565</name>
</gene>
<dbReference type="OrthoDB" id="9784365at2"/>
<evidence type="ECO:0000256" key="9">
    <source>
        <dbReference type="ARBA" id="ARBA00047589"/>
    </source>
</evidence>
<dbReference type="PATRIC" id="fig|1122219.3.peg.518"/>
<keyword evidence="12" id="KW-1185">Reference proteome</keyword>
<accession>A0A0J6WTL6</accession>
<dbReference type="Pfam" id="PF06130">
    <property type="entry name" value="PTAC"/>
    <property type="match status" value="1"/>
</dbReference>
<dbReference type="PANTHER" id="PTHR39453:SF1">
    <property type="entry name" value="PHOSPHATE PROPANOYLTRANSFERASE"/>
    <property type="match status" value="1"/>
</dbReference>
<comment type="pathway">
    <text evidence="10">Polyol metabolism; 1,2-propanediol degradation.</text>
</comment>
<evidence type="ECO:0000256" key="7">
    <source>
        <dbReference type="ARBA" id="ARBA00022833"/>
    </source>
</evidence>
<comment type="catalytic activity">
    <reaction evidence="9 10">
        <text>propanoyl-CoA + phosphate = propanoyl phosphate + CoA</text>
        <dbReference type="Rhea" id="RHEA:28046"/>
        <dbReference type="ChEBI" id="CHEBI:43474"/>
        <dbReference type="ChEBI" id="CHEBI:57287"/>
        <dbReference type="ChEBI" id="CHEBI:57392"/>
        <dbReference type="ChEBI" id="CHEBI:58933"/>
        <dbReference type="EC" id="2.3.1.222"/>
    </reaction>
</comment>
<evidence type="ECO:0000256" key="6">
    <source>
        <dbReference type="ARBA" id="ARBA00022723"/>
    </source>
</evidence>
<evidence type="ECO:0000313" key="11">
    <source>
        <dbReference type="EMBL" id="KMO86890.1"/>
    </source>
</evidence>
<dbReference type="EC" id="2.3.1.222" evidence="3 10"/>
<dbReference type="GO" id="GO:0046872">
    <property type="term" value="F:metal ion binding"/>
    <property type="evidence" value="ECO:0007669"/>
    <property type="project" value="UniProtKB-KW"/>
</dbReference>
<keyword evidence="5 10" id="KW-0808">Transferase</keyword>
<keyword evidence="8 10" id="KW-0012">Acyltransferase</keyword>
<dbReference type="InParanoid" id="A0A0J6WTL6"/>
<proteinExistence type="inferred from homology"/>
<keyword evidence="6" id="KW-0479">Metal-binding</keyword>
<sequence>MGKYDTMVTLLMDAVKEHNMRLQSGAIPVGVSNRHVHLSEYDLFALFGTGYMLTKTKDISQPGQFACKETVTLAGPHGAIEKVRVLGPVRKESQVEILRADCFKLGIKAPLKMSGDLDGTPGITLVGPERSIYLPRGVIIAKRHIHMLPEDAQQFGVVDGQVVSVQAGGPRGGWLGNVVIRVTLTSALECHIDTEEANAMNLDNSSKITIGK</sequence>
<evidence type="ECO:0000256" key="3">
    <source>
        <dbReference type="ARBA" id="ARBA00012206"/>
    </source>
</evidence>
<evidence type="ECO:0000313" key="12">
    <source>
        <dbReference type="Proteomes" id="UP000036503"/>
    </source>
</evidence>
<dbReference type="InterPro" id="IPR008300">
    <property type="entry name" value="PTAC"/>
</dbReference>
<dbReference type="PIRSF" id="PIRSF010130">
    <property type="entry name" value="PduL"/>
    <property type="match status" value="1"/>
</dbReference>
<keyword evidence="7" id="KW-0862">Zinc</keyword>
<evidence type="ECO:0000256" key="4">
    <source>
        <dbReference type="ARBA" id="ARBA00020837"/>
    </source>
</evidence>
<evidence type="ECO:0000256" key="5">
    <source>
        <dbReference type="ARBA" id="ARBA00022679"/>
    </source>
</evidence>
<dbReference type="Proteomes" id="UP000036503">
    <property type="component" value="Unassembled WGS sequence"/>
</dbReference>
<comment type="cofactor">
    <cofactor evidence="1">
        <name>Zn(2+)</name>
        <dbReference type="ChEBI" id="CHEBI:29105"/>
    </cofactor>
</comment>
<dbReference type="NCBIfam" id="NF011652">
    <property type="entry name" value="PRK15070.1"/>
    <property type="match status" value="1"/>
</dbReference>
<organism evidence="11 12">
    <name type="scientific">Megasphaera cerevisiae DSM 20462</name>
    <dbReference type="NCBI Taxonomy" id="1122219"/>
    <lineage>
        <taxon>Bacteria</taxon>
        <taxon>Bacillati</taxon>
        <taxon>Bacillota</taxon>
        <taxon>Negativicutes</taxon>
        <taxon>Veillonellales</taxon>
        <taxon>Veillonellaceae</taxon>
        <taxon>Megasphaera</taxon>
    </lineage>
</organism>
<comment type="caution">
    <text evidence="11">The sequence shown here is derived from an EMBL/GenBank/DDBJ whole genome shotgun (WGS) entry which is preliminary data.</text>
</comment>
<dbReference type="UniPathway" id="UPA00621"/>
<dbReference type="EMBL" id="LEKT01000013">
    <property type="protein sequence ID" value="KMO86890.1"/>
    <property type="molecule type" value="Genomic_DNA"/>
</dbReference>
<dbReference type="GO" id="GO:0051144">
    <property type="term" value="P:1,2-propanediol catabolic process"/>
    <property type="evidence" value="ECO:0007669"/>
    <property type="project" value="UniProtKB-UniPathway"/>
</dbReference>